<name>A0A7G9W7P2_ALKCA</name>
<proteinExistence type="predicted"/>
<evidence type="ECO:0000313" key="2">
    <source>
        <dbReference type="Proteomes" id="UP000516160"/>
    </source>
</evidence>
<dbReference type="GO" id="GO:0004061">
    <property type="term" value="F:arylformamidase activity"/>
    <property type="evidence" value="ECO:0007669"/>
    <property type="project" value="InterPro"/>
</dbReference>
<dbReference type="EMBL" id="CP058559">
    <property type="protein sequence ID" value="QNO14704.1"/>
    <property type="molecule type" value="Genomic_DNA"/>
</dbReference>
<dbReference type="InterPro" id="IPR007325">
    <property type="entry name" value="KFase/CYL"/>
</dbReference>
<protein>
    <submittedName>
        <fullName evidence="1">Cyclase family protein</fullName>
    </submittedName>
</protein>
<dbReference type="Pfam" id="PF04199">
    <property type="entry name" value="Cyclase"/>
    <property type="match status" value="1"/>
</dbReference>
<dbReference type="RefSeq" id="WP_213168615.1">
    <property type="nucleotide sequence ID" value="NZ_CP058559.1"/>
</dbReference>
<dbReference type="PANTHER" id="PTHR31118">
    <property type="entry name" value="CYCLASE-LIKE PROTEIN 2"/>
    <property type="match status" value="1"/>
</dbReference>
<dbReference type="SUPFAM" id="SSF102198">
    <property type="entry name" value="Putative cyclase"/>
    <property type="match status" value="1"/>
</dbReference>
<dbReference type="Gene3D" id="3.50.30.50">
    <property type="entry name" value="Putative cyclase"/>
    <property type="match status" value="1"/>
</dbReference>
<gene>
    <name evidence="1" type="ORF">HYG86_07835</name>
</gene>
<dbReference type="AlphaFoldDB" id="A0A7G9W7P2"/>
<dbReference type="KEGG" id="acae:HYG86_07835"/>
<dbReference type="Proteomes" id="UP000516160">
    <property type="component" value="Chromosome"/>
</dbReference>
<evidence type="ECO:0000313" key="1">
    <source>
        <dbReference type="EMBL" id="QNO14704.1"/>
    </source>
</evidence>
<dbReference type="PANTHER" id="PTHR31118:SF12">
    <property type="entry name" value="CYCLASE-LIKE PROTEIN 2"/>
    <property type="match status" value="1"/>
</dbReference>
<reference evidence="1 2" key="1">
    <citation type="submission" date="2020-07" db="EMBL/GenBank/DDBJ databases">
        <title>Alkalicella. sp. LB2 genome.</title>
        <authorList>
            <person name="Postec A."/>
            <person name="Quemeneur M."/>
        </authorList>
    </citation>
    <scope>NUCLEOTIDE SEQUENCE [LARGE SCALE GENOMIC DNA]</scope>
    <source>
        <strain evidence="1 2">LB2</strain>
    </source>
</reference>
<organism evidence="1 2">
    <name type="scientific">Alkalicella caledoniensis</name>
    <dbReference type="NCBI Taxonomy" id="2731377"/>
    <lineage>
        <taxon>Bacteria</taxon>
        <taxon>Bacillati</taxon>
        <taxon>Bacillota</taxon>
        <taxon>Clostridia</taxon>
        <taxon>Eubacteriales</taxon>
        <taxon>Proteinivoracaceae</taxon>
        <taxon>Alkalicella</taxon>
    </lineage>
</organism>
<accession>A0A7G9W7P2</accession>
<dbReference type="GO" id="GO:0019441">
    <property type="term" value="P:L-tryptophan catabolic process to kynurenine"/>
    <property type="evidence" value="ECO:0007669"/>
    <property type="project" value="InterPro"/>
</dbReference>
<sequence length="207" mass="23442">MNIVDLSQTIRNNMPVHPYDGPVQVIQDKELARDKYNNTRIEAGMHAGTHVDAPRHFLDNPKYICDYNLESFIGNGCLLDVRGEEIITLKDEYSGKVQTGDIVLLYTGQGPYFGKKGYYDGFENQPTMDLKLANFFIDKKIKLLGVDMASPDNMPFKIHKALLDQDIFIMENLTNLDMLLAVPKFEVIALPLKIEAEASIVRAIARY</sequence>
<dbReference type="InterPro" id="IPR037175">
    <property type="entry name" value="KFase_sf"/>
</dbReference>
<keyword evidence="2" id="KW-1185">Reference proteome</keyword>